<gene>
    <name evidence="2" type="ORF">HYR64_01475</name>
</gene>
<comment type="caution">
    <text evidence="2">The sequence shown here is derived from an EMBL/GenBank/DDBJ whole genome shotgun (WGS) entry which is preliminary data.</text>
</comment>
<evidence type="ECO:0000313" key="2">
    <source>
        <dbReference type="EMBL" id="MBI1755761.1"/>
    </source>
</evidence>
<keyword evidence="1" id="KW-0812">Transmembrane</keyword>
<keyword evidence="1" id="KW-1133">Transmembrane helix</keyword>
<dbReference type="AlphaFoldDB" id="A0A931PVN3"/>
<name>A0A931PVN3_FIMGI</name>
<evidence type="ECO:0000313" key="3">
    <source>
        <dbReference type="Proteomes" id="UP000727962"/>
    </source>
</evidence>
<evidence type="ECO:0000256" key="1">
    <source>
        <dbReference type="SAM" id="Phobius"/>
    </source>
</evidence>
<keyword evidence="1" id="KW-0472">Membrane</keyword>
<reference evidence="2" key="1">
    <citation type="submission" date="2020-07" db="EMBL/GenBank/DDBJ databases">
        <title>Huge and variable diversity of episymbiotic CPR bacteria and DPANN archaea in groundwater ecosystems.</title>
        <authorList>
            <person name="He C.Y."/>
            <person name="Keren R."/>
            <person name="Whittaker M."/>
            <person name="Farag I.F."/>
            <person name="Doudna J."/>
            <person name="Cate J.H.D."/>
            <person name="Banfield J.F."/>
        </authorList>
    </citation>
    <scope>NUCLEOTIDE SEQUENCE</scope>
    <source>
        <strain evidence="2">NC_groundwater_17_Pr7_B-0.1um_64_12</strain>
    </source>
</reference>
<feature type="transmembrane region" description="Helical" evidence="1">
    <location>
        <begin position="56"/>
        <end position="74"/>
    </location>
</feature>
<feature type="transmembrane region" description="Helical" evidence="1">
    <location>
        <begin position="95"/>
        <end position="118"/>
    </location>
</feature>
<proteinExistence type="predicted"/>
<feature type="transmembrane region" description="Helical" evidence="1">
    <location>
        <begin position="138"/>
        <end position="159"/>
    </location>
</feature>
<dbReference type="PANTHER" id="PTHR43471">
    <property type="entry name" value="ABC TRANSPORTER PERMEASE"/>
    <property type="match status" value="1"/>
</dbReference>
<feature type="transmembrane region" description="Helical" evidence="1">
    <location>
        <begin position="223"/>
        <end position="246"/>
    </location>
</feature>
<protein>
    <submittedName>
        <fullName evidence="2">ABC transporter permease</fullName>
    </submittedName>
</protein>
<feature type="transmembrane region" description="Helical" evidence="1">
    <location>
        <begin position="19"/>
        <end position="36"/>
    </location>
</feature>
<dbReference type="EMBL" id="JACOSL010000008">
    <property type="protein sequence ID" value="MBI1755761.1"/>
    <property type="molecule type" value="Genomic_DNA"/>
</dbReference>
<organism evidence="2 3">
    <name type="scientific">Fimbriimonas ginsengisoli</name>
    <dbReference type="NCBI Taxonomy" id="1005039"/>
    <lineage>
        <taxon>Bacteria</taxon>
        <taxon>Bacillati</taxon>
        <taxon>Armatimonadota</taxon>
        <taxon>Fimbriimonadia</taxon>
        <taxon>Fimbriimonadales</taxon>
        <taxon>Fimbriimonadaceae</taxon>
        <taxon>Fimbriimonas</taxon>
    </lineage>
</organism>
<dbReference type="Proteomes" id="UP000727962">
    <property type="component" value="Unassembled WGS sequence"/>
</dbReference>
<accession>A0A931PVN3</accession>
<dbReference type="Pfam" id="PF12730">
    <property type="entry name" value="ABC2_membrane_4"/>
    <property type="match status" value="1"/>
</dbReference>
<sequence>MVLYVFRQTLREFLRSRRLLPWIFLSVLTFVLAANWRELSPTSGVLERYTSVMSVFVYRLLALASAIYTTAIVSQEVEQKTISYLLTRPIERWRLLLGRYLASVVVVGGVCMVTAFLVSSAVFAGSQVNHAGLLERDLAALGVGALAYGALFLFVSLLFNRAMLICLLFAFGWETSMPNLPGELYRVTIFSYLQGIASHPPLQAQDKLLAFVMGAIGPKTVSLAACWITMGILIVSLLAASCWWFTHFEYIAREDAE</sequence>